<dbReference type="EMBL" id="CP150886">
    <property type="protein sequence ID" value="WZB89786.1"/>
    <property type="molecule type" value="Genomic_DNA"/>
</dbReference>
<reference evidence="2 3" key="1">
    <citation type="submission" date="2024-04" db="EMBL/GenBank/DDBJ databases">
        <title>Okeanomitos corallinicola gen. &amp; sp. nov. (Nostocales, Cyanobacteria), a new toxic marine heterocyst-forming cyanobacterium from a coral reef.</title>
        <authorList>
            <person name="Li H."/>
            <person name="Li R."/>
            <person name="Kang J."/>
            <person name="Hii K.S."/>
            <person name="Mohamed H.F."/>
            <person name="Xu X."/>
            <person name="Luo Z."/>
        </authorList>
    </citation>
    <scope>NUCLEOTIDE SEQUENCE [LARGE SCALE GENOMIC DNA]</scope>
    <source>
        <strain evidence="2 3">TIOX110</strain>
    </source>
</reference>
<dbReference type="PANTHER" id="PTHR22916">
    <property type="entry name" value="GLYCOSYLTRANSFERASE"/>
    <property type="match status" value="1"/>
</dbReference>
<evidence type="ECO:0000313" key="2">
    <source>
        <dbReference type="EMBL" id="WZB89786.1"/>
    </source>
</evidence>
<proteinExistence type="predicted"/>
<gene>
    <name evidence="2" type="ORF">WJM97_08870</name>
</gene>
<dbReference type="PANTHER" id="PTHR22916:SF3">
    <property type="entry name" value="UDP-GLCNAC:BETAGAL BETA-1,3-N-ACETYLGLUCOSAMINYLTRANSFERASE-LIKE PROTEIN 1"/>
    <property type="match status" value="1"/>
</dbReference>
<dbReference type="InterPro" id="IPR029044">
    <property type="entry name" value="Nucleotide-diphossugar_trans"/>
</dbReference>
<dbReference type="Proteomes" id="UP001483337">
    <property type="component" value="Chromosome"/>
</dbReference>
<dbReference type="RefSeq" id="WP_353932680.1">
    <property type="nucleotide sequence ID" value="NZ_CP150886.1"/>
</dbReference>
<evidence type="ECO:0000313" key="3">
    <source>
        <dbReference type="Proteomes" id="UP001483337"/>
    </source>
</evidence>
<dbReference type="SUPFAM" id="SSF53448">
    <property type="entry name" value="Nucleotide-diphospho-sugar transferases"/>
    <property type="match status" value="1"/>
</dbReference>
<dbReference type="Gene3D" id="3.90.550.10">
    <property type="entry name" value="Spore Coat Polysaccharide Biosynthesis Protein SpsA, Chain A"/>
    <property type="match status" value="1"/>
</dbReference>
<accession>A0ABZ2UXI3</accession>
<dbReference type="EC" id="2.4.-.-" evidence="2"/>
<dbReference type="Pfam" id="PF00535">
    <property type="entry name" value="Glycos_transf_2"/>
    <property type="match status" value="1"/>
</dbReference>
<feature type="domain" description="Glycosyltransferase 2-like" evidence="1">
    <location>
        <begin position="7"/>
        <end position="127"/>
    </location>
</feature>
<name>A0ABZ2UXI3_9CYAN</name>
<dbReference type="InterPro" id="IPR001173">
    <property type="entry name" value="Glyco_trans_2-like"/>
</dbReference>
<organism evidence="2 3">
    <name type="scientific">Okeanomitos corallinicola TIOX110</name>
    <dbReference type="NCBI Taxonomy" id="3133117"/>
    <lineage>
        <taxon>Bacteria</taxon>
        <taxon>Bacillati</taxon>
        <taxon>Cyanobacteriota</taxon>
        <taxon>Cyanophyceae</taxon>
        <taxon>Nostocales</taxon>
        <taxon>Aphanizomenonaceae</taxon>
        <taxon>Okeanomitos</taxon>
    </lineage>
</organism>
<evidence type="ECO:0000259" key="1">
    <source>
        <dbReference type="Pfam" id="PF00535"/>
    </source>
</evidence>
<dbReference type="GO" id="GO:0016757">
    <property type="term" value="F:glycosyltransferase activity"/>
    <property type="evidence" value="ECO:0007669"/>
    <property type="project" value="UniProtKB-KW"/>
</dbReference>
<sequence length="288" mass="33433">MKHPLISIITPAYKAENTIIRAVKSVIKQDFPDWEMIIISDDLQNYEQILKENNIIDARLQFTSTNKLGSGASNARNKGLETAKGQYIASLDADDEFKSQKLSKMIPLVEKYGAAVSDIEFRDSDSYLALEKLNQLPENDFLSAKDIIPVCLHTYSIYLYDRAKIPNLYYENDLARAQDLVFLMSFFNHIEFIGFESDRLHTYYRREGSVCNSADTHATSHQNKQRLLAKINNDQISIQNELAKEETRKYMNFSLEIDDIYDQEILKNPQAEWLQIFKTQIQERYFLS</sequence>
<keyword evidence="2" id="KW-0808">Transferase</keyword>
<keyword evidence="3" id="KW-1185">Reference proteome</keyword>
<protein>
    <submittedName>
        <fullName evidence="2">Glycosyltransferase</fullName>
        <ecNumber evidence="2">2.4.-.-</ecNumber>
    </submittedName>
</protein>
<keyword evidence="2" id="KW-0328">Glycosyltransferase</keyword>